<reference evidence="6 7" key="1">
    <citation type="journal article" date="2016" name="Nat. Commun.">
        <title>Thousands of microbial genomes shed light on interconnected biogeochemical processes in an aquifer system.</title>
        <authorList>
            <person name="Anantharaman K."/>
            <person name="Brown C.T."/>
            <person name="Hug L.A."/>
            <person name="Sharon I."/>
            <person name="Castelle C.J."/>
            <person name="Probst A.J."/>
            <person name="Thomas B.C."/>
            <person name="Singh A."/>
            <person name="Wilkins M.J."/>
            <person name="Karaoz U."/>
            <person name="Brodie E.L."/>
            <person name="Williams K.H."/>
            <person name="Hubbard S.S."/>
            <person name="Banfield J.F."/>
        </authorList>
    </citation>
    <scope>NUCLEOTIDE SEQUENCE [LARGE SCALE GENOMIC DNA]</scope>
</reference>
<dbReference type="SUPFAM" id="SSF53448">
    <property type="entry name" value="Nucleotide-diphospho-sugar transferases"/>
    <property type="match status" value="1"/>
</dbReference>
<feature type="domain" description="Glycosyltransferase 2-like" evidence="5">
    <location>
        <begin position="3"/>
        <end position="149"/>
    </location>
</feature>
<proteinExistence type="inferred from homology"/>
<comment type="caution">
    <text evidence="6">The sequence shown here is derived from an EMBL/GenBank/DDBJ whole genome shotgun (WGS) entry which is preliminary data.</text>
</comment>
<evidence type="ECO:0000256" key="4">
    <source>
        <dbReference type="SAM" id="Phobius"/>
    </source>
</evidence>
<gene>
    <name evidence="6" type="ORF">A3I25_01895</name>
</gene>
<dbReference type="AlphaFoldDB" id="A0A1F6XT08"/>
<evidence type="ECO:0000256" key="3">
    <source>
        <dbReference type="ARBA" id="ARBA00022679"/>
    </source>
</evidence>
<dbReference type="Proteomes" id="UP000177195">
    <property type="component" value="Unassembled WGS sequence"/>
</dbReference>
<dbReference type="Gene3D" id="3.90.550.10">
    <property type="entry name" value="Spore Coat Polysaccharide Biosynthesis Protein SpsA, Chain A"/>
    <property type="match status" value="1"/>
</dbReference>
<dbReference type="CDD" id="cd06423">
    <property type="entry name" value="CESA_like"/>
    <property type="match status" value="1"/>
</dbReference>
<dbReference type="PANTHER" id="PTHR43630">
    <property type="entry name" value="POLY-BETA-1,6-N-ACETYL-D-GLUCOSAMINE SYNTHASE"/>
    <property type="match status" value="1"/>
</dbReference>
<sequence>MCSLLKVDYPKDKLHIFLVDDGSTDSTLERMRTFEKYSNVKVFHKENGGKYTALNLALGYCQTEVFGCLDADSFAHPEALRRLVTYFDNPQVMAVAPSIIVDHPRNIFERCQKIEYEWAVYIKKMLGFLGGIHVAPGPLSLFRRQVFNVIGSYRPAHNTEDMEIAYRMQKHHLKIEQCNDAYVYTITPNSIKKLFKQRLRWIYGFLNNTMDYRRLLFKPQFGHFAIFTVPAGLISVSSVLYVFGRIIGNLIEWVGDKLNQISAVGWNLSLSFPHLDWFYFNTKSVLFLFLFLYGLIIVSILIGRYMTHGKFKFSPAIFYFIIIYSFLAPFWIVKAVWDTTRRKNPSWR</sequence>
<name>A0A1F6XT08_9BACT</name>
<evidence type="ECO:0000256" key="1">
    <source>
        <dbReference type="ARBA" id="ARBA00006739"/>
    </source>
</evidence>
<dbReference type="InterPro" id="IPR029044">
    <property type="entry name" value="Nucleotide-diphossugar_trans"/>
</dbReference>
<evidence type="ECO:0000313" key="6">
    <source>
        <dbReference type="EMBL" id="OGI97254.1"/>
    </source>
</evidence>
<feature type="transmembrane region" description="Helical" evidence="4">
    <location>
        <begin position="285"/>
        <end position="305"/>
    </location>
</feature>
<dbReference type="InterPro" id="IPR001173">
    <property type="entry name" value="Glyco_trans_2-like"/>
</dbReference>
<comment type="similarity">
    <text evidence="1">Belongs to the glycosyltransferase 2 family.</text>
</comment>
<accession>A0A1F6XT08</accession>
<evidence type="ECO:0000256" key="2">
    <source>
        <dbReference type="ARBA" id="ARBA00022676"/>
    </source>
</evidence>
<evidence type="ECO:0000259" key="5">
    <source>
        <dbReference type="Pfam" id="PF00535"/>
    </source>
</evidence>
<evidence type="ECO:0000313" key="7">
    <source>
        <dbReference type="Proteomes" id="UP000177195"/>
    </source>
</evidence>
<dbReference type="EMBL" id="MFVN01000016">
    <property type="protein sequence ID" value="OGI97254.1"/>
    <property type="molecule type" value="Genomic_DNA"/>
</dbReference>
<keyword evidence="4" id="KW-0472">Membrane</keyword>
<protein>
    <recommendedName>
        <fullName evidence="5">Glycosyltransferase 2-like domain-containing protein</fullName>
    </recommendedName>
</protein>
<keyword evidence="4" id="KW-0812">Transmembrane</keyword>
<feature type="transmembrane region" description="Helical" evidence="4">
    <location>
        <begin position="317"/>
        <end position="337"/>
    </location>
</feature>
<dbReference type="Pfam" id="PF00535">
    <property type="entry name" value="Glycos_transf_2"/>
    <property type="match status" value="1"/>
</dbReference>
<keyword evidence="2" id="KW-0328">Glycosyltransferase</keyword>
<feature type="transmembrane region" description="Helical" evidence="4">
    <location>
        <begin position="221"/>
        <end position="243"/>
    </location>
</feature>
<organism evidence="6 7">
    <name type="scientific">Candidatus Nomurabacteria bacterium RIFCSPLOWO2_02_FULL_42_17</name>
    <dbReference type="NCBI Taxonomy" id="1801789"/>
    <lineage>
        <taxon>Bacteria</taxon>
        <taxon>Candidatus Nomuraibacteriota</taxon>
    </lineage>
</organism>
<dbReference type="PANTHER" id="PTHR43630:SF1">
    <property type="entry name" value="POLY-BETA-1,6-N-ACETYL-D-GLUCOSAMINE SYNTHASE"/>
    <property type="match status" value="1"/>
</dbReference>
<keyword evidence="4" id="KW-1133">Transmembrane helix</keyword>
<keyword evidence="3" id="KW-0808">Transferase</keyword>
<dbReference type="GO" id="GO:0016757">
    <property type="term" value="F:glycosyltransferase activity"/>
    <property type="evidence" value="ECO:0007669"/>
    <property type="project" value="UniProtKB-KW"/>
</dbReference>